<gene>
    <name evidence="2" type="ORF">FALBO_7312</name>
</gene>
<dbReference type="Proteomes" id="UP000554235">
    <property type="component" value="Unassembled WGS sequence"/>
</dbReference>
<organism evidence="2 3">
    <name type="scientific">Fusarium albosuccineum</name>
    <dbReference type="NCBI Taxonomy" id="1237068"/>
    <lineage>
        <taxon>Eukaryota</taxon>
        <taxon>Fungi</taxon>
        <taxon>Dikarya</taxon>
        <taxon>Ascomycota</taxon>
        <taxon>Pezizomycotina</taxon>
        <taxon>Sordariomycetes</taxon>
        <taxon>Hypocreomycetidae</taxon>
        <taxon>Hypocreales</taxon>
        <taxon>Nectriaceae</taxon>
        <taxon>Fusarium</taxon>
        <taxon>Fusarium decemcellulare species complex</taxon>
    </lineage>
</organism>
<name>A0A8H4PDU8_9HYPO</name>
<feature type="transmembrane region" description="Helical" evidence="1">
    <location>
        <begin position="249"/>
        <end position="269"/>
    </location>
</feature>
<dbReference type="AlphaFoldDB" id="A0A8H4PDU8"/>
<keyword evidence="3" id="KW-1185">Reference proteome</keyword>
<evidence type="ECO:0000313" key="2">
    <source>
        <dbReference type="EMBL" id="KAF4465841.1"/>
    </source>
</evidence>
<evidence type="ECO:0000256" key="1">
    <source>
        <dbReference type="SAM" id="Phobius"/>
    </source>
</evidence>
<keyword evidence="1" id="KW-1133">Transmembrane helix</keyword>
<keyword evidence="1" id="KW-0472">Membrane</keyword>
<dbReference type="EMBL" id="JAADYS010000968">
    <property type="protein sequence ID" value="KAF4465841.1"/>
    <property type="molecule type" value="Genomic_DNA"/>
</dbReference>
<dbReference type="PANTHER" id="PTHR37577">
    <property type="entry name" value="INTEGRAL MEMBRANE PROTEIN"/>
    <property type="match status" value="1"/>
</dbReference>
<proteinExistence type="predicted"/>
<feature type="transmembrane region" description="Helical" evidence="1">
    <location>
        <begin position="218"/>
        <end position="237"/>
    </location>
</feature>
<dbReference type="InterPro" id="IPR053018">
    <property type="entry name" value="Elsinochrome_Biosynth-Asso"/>
</dbReference>
<sequence>MGNSELNCTQPEGRISANADIVGPGIMSAFFGTATITIIAVVFAYLSGSFDDEFLNELDRMVINGAKGKARRFWNWLRRKTPASAPDTPGSARSLGARKEAIVQFILTLSDQQLITGMAILVSGIAHQRDLSGYLARIADLYFEHGIRSILYTFTSRIIKPDPSTGELSQSRIILERRARDRVRILSDLEQSGGCVERSLRPLVGAVYVYDQSFLSSFPAVAFSFSYGVGQVVLYRWRFNIDLTVDANYMGFGQIMAIFLLVLPFLSAFEAYYGTIVTSAYAFLI</sequence>
<reference evidence="2 3" key="1">
    <citation type="submission" date="2020-01" db="EMBL/GenBank/DDBJ databases">
        <title>Identification and distribution of gene clusters putatively required for synthesis of sphingolipid metabolism inhibitors in phylogenetically diverse species of the filamentous fungus Fusarium.</title>
        <authorList>
            <person name="Kim H.-S."/>
            <person name="Busman M."/>
            <person name="Brown D.W."/>
            <person name="Divon H."/>
            <person name="Uhlig S."/>
            <person name="Proctor R.H."/>
        </authorList>
    </citation>
    <scope>NUCLEOTIDE SEQUENCE [LARGE SCALE GENOMIC DNA]</scope>
    <source>
        <strain evidence="2 3">NRRL 20459</strain>
    </source>
</reference>
<keyword evidence="1" id="KW-0812">Transmembrane</keyword>
<comment type="caution">
    <text evidence="2">The sequence shown here is derived from an EMBL/GenBank/DDBJ whole genome shotgun (WGS) entry which is preliminary data.</text>
</comment>
<evidence type="ECO:0000313" key="3">
    <source>
        <dbReference type="Proteomes" id="UP000554235"/>
    </source>
</evidence>
<dbReference type="OrthoDB" id="5427664at2759"/>
<protein>
    <submittedName>
        <fullName evidence="2">Uncharacterized protein</fullName>
    </submittedName>
</protein>
<accession>A0A8H4PDU8</accession>
<feature type="transmembrane region" description="Helical" evidence="1">
    <location>
        <begin position="21"/>
        <end position="46"/>
    </location>
</feature>
<dbReference type="PANTHER" id="PTHR37577:SF1">
    <property type="entry name" value="INTEGRAL MEMBRANE PROTEIN"/>
    <property type="match status" value="1"/>
</dbReference>